<evidence type="ECO:0000256" key="2">
    <source>
        <dbReference type="ARBA" id="ARBA00022692"/>
    </source>
</evidence>
<feature type="domain" description="Phosphatidic acid phosphatase type 2/haloperoxidase" evidence="7">
    <location>
        <begin position="139"/>
        <end position="242"/>
    </location>
</feature>
<dbReference type="InterPro" id="IPR039667">
    <property type="entry name" value="Dolichyldiphosphatase_PAP2"/>
</dbReference>
<name>A0A5N6QKZ6_9ROSI</name>
<dbReference type="GO" id="GO:0047874">
    <property type="term" value="F:dolichyldiphosphatase activity"/>
    <property type="evidence" value="ECO:0007669"/>
    <property type="project" value="TreeGrafter"/>
</dbReference>
<dbReference type="PANTHER" id="PTHR11247:SF40">
    <property type="entry name" value="LIPID PHOSPHATE PHOSPHATASE EPSILON 1, CHLOROPLASTIC"/>
    <property type="match status" value="1"/>
</dbReference>
<dbReference type="CDD" id="cd03382">
    <property type="entry name" value="PAP2_dolichyldiphosphatase"/>
    <property type="match status" value="1"/>
</dbReference>
<dbReference type="Pfam" id="PF01569">
    <property type="entry name" value="PAP2"/>
    <property type="match status" value="1"/>
</dbReference>
<feature type="transmembrane region" description="Helical" evidence="6">
    <location>
        <begin position="195"/>
        <end position="212"/>
    </location>
</feature>
<keyword evidence="5 6" id="KW-0472">Membrane</keyword>
<organism evidence="8 9">
    <name type="scientific">Carpinus fangiana</name>
    <dbReference type="NCBI Taxonomy" id="176857"/>
    <lineage>
        <taxon>Eukaryota</taxon>
        <taxon>Viridiplantae</taxon>
        <taxon>Streptophyta</taxon>
        <taxon>Embryophyta</taxon>
        <taxon>Tracheophyta</taxon>
        <taxon>Spermatophyta</taxon>
        <taxon>Magnoliopsida</taxon>
        <taxon>eudicotyledons</taxon>
        <taxon>Gunneridae</taxon>
        <taxon>Pentapetalae</taxon>
        <taxon>rosids</taxon>
        <taxon>fabids</taxon>
        <taxon>Fagales</taxon>
        <taxon>Betulaceae</taxon>
        <taxon>Carpinus</taxon>
    </lineage>
</organism>
<dbReference type="InterPro" id="IPR000326">
    <property type="entry name" value="PAP2/HPO"/>
</dbReference>
<dbReference type="GO" id="GO:0006487">
    <property type="term" value="P:protein N-linked glycosylation"/>
    <property type="evidence" value="ECO:0007669"/>
    <property type="project" value="TreeGrafter"/>
</dbReference>
<keyword evidence="9" id="KW-1185">Reference proteome</keyword>
<reference evidence="8 9" key="1">
    <citation type="submission" date="2019-06" db="EMBL/GenBank/DDBJ databases">
        <title>A chromosomal-level reference genome of Carpinus fangiana (Coryloideae, Betulaceae).</title>
        <authorList>
            <person name="Yang X."/>
            <person name="Wang Z."/>
            <person name="Zhang L."/>
            <person name="Hao G."/>
            <person name="Liu J."/>
            <person name="Yang Y."/>
        </authorList>
    </citation>
    <scope>NUCLEOTIDE SEQUENCE [LARGE SCALE GENOMIC DNA]</scope>
    <source>
        <strain evidence="8">Cfa_2016G</strain>
        <tissue evidence="8">Leaf</tissue>
    </source>
</reference>
<gene>
    <name evidence="8" type="ORF">FH972_004341</name>
</gene>
<dbReference type="OrthoDB" id="302705at2759"/>
<comment type="subcellular location">
    <subcellularLocation>
        <location evidence="1">Membrane</location>
        <topology evidence="1">Multi-pass membrane protein</topology>
    </subcellularLocation>
</comment>
<dbReference type="PANTHER" id="PTHR11247">
    <property type="entry name" value="PALMITOYL-PROTEIN THIOESTERASE/DOLICHYLDIPHOSPHATASE 1"/>
    <property type="match status" value="1"/>
</dbReference>
<dbReference type="Gene3D" id="1.20.144.10">
    <property type="entry name" value="Phosphatidic acid phosphatase type 2/haloperoxidase"/>
    <property type="match status" value="1"/>
</dbReference>
<evidence type="ECO:0000256" key="1">
    <source>
        <dbReference type="ARBA" id="ARBA00004141"/>
    </source>
</evidence>
<proteinExistence type="predicted"/>
<evidence type="ECO:0000256" key="5">
    <source>
        <dbReference type="ARBA" id="ARBA00023136"/>
    </source>
</evidence>
<dbReference type="InterPro" id="IPR036938">
    <property type="entry name" value="PAP2/HPO_sf"/>
</dbReference>
<keyword evidence="4 6" id="KW-1133">Transmembrane helix</keyword>
<evidence type="ECO:0000256" key="4">
    <source>
        <dbReference type="ARBA" id="ARBA00022989"/>
    </source>
</evidence>
<dbReference type="EMBL" id="CM017321">
    <property type="protein sequence ID" value="KAE7999966.1"/>
    <property type="molecule type" value="Genomic_DNA"/>
</dbReference>
<dbReference type="AlphaFoldDB" id="A0A5N6QKZ6"/>
<dbReference type="Proteomes" id="UP000327013">
    <property type="component" value="Chromosome 1"/>
</dbReference>
<evidence type="ECO:0000313" key="9">
    <source>
        <dbReference type="Proteomes" id="UP000327013"/>
    </source>
</evidence>
<dbReference type="GO" id="GO:0008610">
    <property type="term" value="P:lipid biosynthetic process"/>
    <property type="evidence" value="ECO:0007669"/>
    <property type="project" value="TreeGrafter"/>
</dbReference>
<sequence length="288" mass="32039">MLSTLTVLRKPSVRVLASDRPMLKSINSTFSVDLSVSKSSFFGGFVSKKGVCERNRVQVLNTMVKTSAFKGGDGDEGVRVLEQETFVDGSPKFRWELMANGLEPTLNRMSKWLVAALFGGVILWRHDAEALWAAMGSVLNSLLSIILKRILNQERPVSTLRSDPGMPSSHSQSIFFTVVFTIVSIMEWLGINEFTVIISGLTLAFGSYLSWLRVSQQFHTVNQVVVGAILGSIFAILWSWSWDTVVLKAFISSLWVQTIVVLGAAGVCLGFLVYVVRNWFRDEDQFSE</sequence>
<evidence type="ECO:0000259" key="7">
    <source>
        <dbReference type="Pfam" id="PF01569"/>
    </source>
</evidence>
<dbReference type="FunFam" id="1.20.144.10:FF:000026">
    <property type="entry name" value="Lipid phosphate phosphatase epsilon 2 chloroplastic"/>
    <property type="match status" value="1"/>
</dbReference>
<keyword evidence="3" id="KW-0378">Hydrolase</keyword>
<evidence type="ECO:0000256" key="6">
    <source>
        <dbReference type="SAM" id="Phobius"/>
    </source>
</evidence>
<keyword evidence="2 6" id="KW-0812">Transmembrane</keyword>
<protein>
    <recommendedName>
        <fullName evidence="7">Phosphatidic acid phosphatase type 2/haloperoxidase domain-containing protein</fullName>
    </recommendedName>
</protein>
<feature type="transmembrane region" description="Helical" evidence="6">
    <location>
        <begin position="224"/>
        <end position="242"/>
    </location>
</feature>
<evidence type="ECO:0000313" key="8">
    <source>
        <dbReference type="EMBL" id="KAE7999966.1"/>
    </source>
</evidence>
<feature type="transmembrane region" description="Helical" evidence="6">
    <location>
        <begin position="254"/>
        <end position="276"/>
    </location>
</feature>
<dbReference type="SUPFAM" id="SSF48317">
    <property type="entry name" value="Acid phosphatase/Vanadium-dependent haloperoxidase"/>
    <property type="match status" value="1"/>
</dbReference>
<accession>A0A5N6QKZ6</accession>
<dbReference type="GO" id="GO:0005789">
    <property type="term" value="C:endoplasmic reticulum membrane"/>
    <property type="evidence" value="ECO:0007669"/>
    <property type="project" value="TreeGrafter"/>
</dbReference>
<evidence type="ECO:0000256" key="3">
    <source>
        <dbReference type="ARBA" id="ARBA00022801"/>
    </source>
</evidence>